<dbReference type="RefSeq" id="WP_112134866.1">
    <property type="nucleotide sequence ID" value="NZ_CP016181.1"/>
</dbReference>
<evidence type="ECO:0000313" key="1">
    <source>
        <dbReference type="EMBL" id="AWX98701.1"/>
    </source>
</evidence>
<evidence type="ECO:0000313" key="3">
    <source>
        <dbReference type="Proteomes" id="UP000249898"/>
    </source>
</evidence>
<reference evidence="2 3" key="1">
    <citation type="submission" date="2016-06" db="EMBL/GenBank/DDBJ databases">
        <title>The sequenced genome of the ice-adhering bacterium Marinomonas primoryensis, from Antarctica.</title>
        <authorList>
            <person name="Graham L."/>
            <person name="Vance T.D.R."/>
            <person name="Davies P.L."/>
        </authorList>
    </citation>
    <scope>NUCLEOTIDE SEQUENCE [LARGE SCALE GENOMIC DNA]</scope>
    <source>
        <strain evidence="2 3">AceL</strain>
    </source>
</reference>
<dbReference type="AlphaFoldDB" id="A0A2Z4PX53"/>
<accession>A0A2Z4PX53</accession>
<dbReference type="EMBL" id="CP016181">
    <property type="protein sequence ID" value="AWX98701.1"/>
    <property type="molecule type" value="Genomic_DNA"/>
</dbReference>
<evidence type="ECO:0000313" key="2">
    <source>
        <dbReference type="EMBL" id="AWY02222.1"/>
    </source>
</evidence>
<dbReference type="OrthoDB" id="9992017at2"/>
<dbReference type="Proteomes" id="UP000249898">
    <property type="component" value="Chromosome"/>
</dbReference>
<dbReference type="EMBL" id="CP016181">
    <property type="protein sequence ID" value="AWY02222.1"/>
    <property type="molecule type" value="Genomic_DNA"/>
</dbReference>
<protein>
    <submittedName>
        <fullName evidence="2">Uncharacterized protein</fullName>
    </submittedName>
</protein>
<gene>
    <name evidence="1" type="ORF">A8139_00860</name>
    <name evidence="2" type="ORF">A8139_21475</name>
</gene>
<proteinExistence type="predicted"/>
<name>A0A2Z4PX53_9GAMM</name>
<organism evidence="2 3">
    <name type="scientific">Marinomonas primoryensis</name>
    <dbReference type="NCBI Taxonomy" id="178399"/>
    <lineage>
        <taxon>Bacteria</taxon>
        <taxon>Pseudomonadati</taxon>
        <taxon>Pseudomonadota</taxon>
        <taxon>Gammaproteobacteria</taxon>
        <taxon>Oceanospirillales</taxon>
        <taxon>Oceanospirillaceae</taxon>
        <taxon>Marinomonas</taxon>
    </lineage>
</organism>
<sequence>MKKEHMKLALSAFETLMNECESESEITEISCVMATLCIKTVHGIEGQKFKEGFLSAAIADKEMIKPLRVQVQ</sequence>